<dbReference type="Proteomes" id="UP000623842">
    <property type="component" value="Unassembled WGS sequence"/>
</dbReference>
<feature type="domain" description="Saccharopine dehydrogenase NADP binding" evidence="1">
    <location>
        <begin position="11"/>
        <end position="147"/>
    </location>
</feature>
<organism evidence="3 4">
    <name type="scientific">Thalassotalea marina</name>
    <dbReference type="NCBI Taxonomy" id="1673741"/>
    <lineage>
        <taxon>Bacteria</taxon>
        <taxon>Pseudomonadati</taxon>
        <taxon>Pseudomonadota</taxon>
        <taxon>Gammaproteobacteria</taxon>
        <taxon>Alteromonadales</taxon>
        <taxon>Colwelliaceae</taxon>
        <taxon>Thalassotalea</taxon>
    </lineage>
</organism>
<evidence type="ECO:0000259" key="2">
    <source>
        <dbReference type="Pfam" id="PF16653"/>
    </source>
</evidence>
<name>A0A919BGP6_9GAMM</name>
<gene>
    <name evidence="3" type="ORF">GCM10017161_14610</name>
</gene>
<comment type="caution">
    <text evidence="3">The sequence shown here is derived from an EMBL/GenBank/DDBJ whole genome shotgun (WGS) entry which is preliminary data.</text>
</comment>
<keyword evidence="4" id="KW-1185">Reference proteome</keyword>
<dbReference type="EMBL" id="BNCK01000003">
    <property type="protein sequence ID" value="GHF88024.1"/>
    <property type="molecule type" value="Genomic_DNA"/>
</dbReference>
<reference evidence="3" key="2">
    <citation type="submission" date="2020-09" db="EMBL/GenBank/DDBJ databases">
        <authorList>
            <person name="Sun Q."/>
            <person name="Kim S."/>
        </authorList>
    </citation>
    <scope>NUCLEOTIDE SEQUENCE</scope>
    <source>
        <strain evidence="3">KCTC 42731</strain>
    </source>
</reference>
<sequence length="418" mass="46546">MTQTQLTPNTVYVIGTGEVAKAALYKLVKLYPEQAITVVASNRSGGLDLLKENVNSDLHAGHINFRQLDVFNKTDELAELIQSTATDTPQVLFNLGSPYLDMKLMQVALDTHSHYVDTACYEELDTKGFSYKQQLALAPEFEKRGLKALLGGGGSPGITNLLTRFHDAKRACESVKIFDYNGGLQNKYPWATNFAAEDNLKELDNPAKFLRDGEWTEAPAFSERFHIVDPLNIGDDVEVGFNTIYHEEQETINMVFPHIRNIYNYMSFGEDYIKYFKLFRDLGLLGVEPVSDGQGGEIIPIRFLSSLMPHPRDVAPLVTGPAGMRVESAGENSAEMDLISVWRMRHEDCWADTHTGAVAWSTGVPACLFLDALLRFDGNGIFVPENLPNLNNTLFTELSDTYGLEVDSFDIAGQKVEL</sequence>
<dbReference type="InterPro" id="IPR032095">
    <property type="entry name" value="Sacchrp_dh-like_C"/>
</dbReference>
<dbReference type="Gene3D" id="3.30.360.10">
    <property type="entry name" value="Dihydrodipicolinate Reductase, domain 2"/>
    <property type="match status" value="1"/>
</dbReference>
<dbReference type="RefSeq" id="WP_189768774.1">
    <property type="nucleotide sequence ID" value="NZ_BNCK01000003.1"/>
</dbReference>
<protein>
    <submittedName>
        <fullName evidence="3">Saccharopine dehydrogenase</fullName>
    </submittedName>
</protein>
<dbReference type="PANTHER" id="PTHR43796:SF2">
    <property type="entry name" value="CARBOXYNORSPERMIDINE SYNTHASE"/>
    <property type="match status" value="1"/>
</dbReference>
<evidence type="ECO:0000259" key="1">
    <source>
        <dbReference type="Pfam" id="PF03435"/>
    </source>
</evidence>
<dbReference type="PANTHER" id="PTHR43796">
    <property type="entry name" value="CARBOXYNORSPERMIDINE SYNTHASE"/>
    <property type="match status" value="1"/>
</dbReference>
<evidence type="ECO:0000313" key="3">
    <source>
        <dbReference type="EMBL" id="GHF88024.1"/>
    </source>
</evidence>
<dbReference type="Pfam" id="PF16653">
    <property type="entry name" value="Sacchrp_dh_C"/>
    <property type="match status" value="1"/>
</dbReference>
<dbReference type="InterPro" id="IPR036291">
    <property type="entry name" value="NAD(P)-bd_dom_sf"/>
</dbReference>
<dbReference type="Gene3D" id="3.40.50.720">
    <property type="entry name" value="NAD(P)-binding Rossmann-like Domain"/>
    <property type="match status" value="1"/>
</dbReference>
<feature type="domain" description="Saccharopine dehydrogenase-like C-terminal" evidence="2">
    <location>
        <begin position="153"/>
        <end position="401"/>
    </location>
</feature>
<dbReference type="AlphaFoldDB" id="A0A919BGP6"/>
<evidence type="ECO:0000313" key="4">
    <source>
        <dbReference type="Proteomes" id="UP000623842"/>
    </source>
</evidence>
<accession>A0A919BGP6</accession>
<dbReference type="Pfam" id="PF03435">
    <property type="entry name" value="Sacchrp_dh_NADP"/>
    <property type="match status" value="1"/>
</dbReference>
<dbReference type="InterPro" id="IPR005097">
    <property type="entry name" value="Sacchrp_dh_NADP-bd"/>
</dbReference>
<dbReference type="SUPFAM" id="SSF51735">
    <property type="entry name" value="NAD(P)-binding Rossmann-fold domains"/>
    <property type="match status" value="1"/>
</dbReference>
<reference evidence="3" key="1">
    <citation type="journal article" date="2014" name="Int. J. Syst. Evol. Microbiol.">
        <title>Complete genome sequence of Corynebacterium casei LMG S-19264T (=DSM 44701T), isolated from a smear-ripened cheese.</title>
        <authorList>
            <consortium name="US DOE Joint Genome Institute (JGI-PGF)"/>
            <person name="Walter F."/>
            <person name="Albersmeier A."/>
            <person name="Kalinowski J."/>
            <person name="Ruckert C."/>
        </authorList>
    </citation>
    <scope>NUCLEOTIDE SEQUENCE</scope>
    <source>
        <strain evidence="3">KCTC 42731</strain>
    </source>
</reference>
<proteinExistence type="predicted"/>